<evidence type="ECO:0000256" key="19">
    <source>
        <dbReference type="ARBA" id="ARBA00048238"/>
    </source>
</evidence>
<keyword evidence="8" id="KW-0479">Metal-binding</keyword>
<comment type="catalytic activity">
    <reaction evidence="1">
        <text>(6R)-NADHX = (6S)-NADHX</text>
        <dbReference type="Rhea" id="RHEA:32215"/>
        <dbReference type="ChEBI" id="CHEBI:64074"/>
        <dbReference type="ChEBI" id="CHEBI:64075"/>
        <dbReference type="EC" id="5.1.99.6"/>
    </reaction>
</comment>
<organism evidence="23">
    <name type="scientific">invertebrate metagenome</name>
    <dbReference type="NCBI Taxonomy" id="1711999"/>
    <lineage>
        <taxon>unclassified sequences</taxon>
        <taxon>metagenomes</taxon>
        <taxon>organismal metagenomes</taxon>
    </lineage>
</organism>
<keyword evidence="10" id="KW-0067">ATP-binding</keyword>
<dbReference type="HAMAP" id="MF_01966">
    <property type="entry name" value="NADHX_epimerase"/>
    <property type="match status" value="1"/>
</dbReference>
<dbReference type="SUPFAM" id="SSF64153">
    <property type="entry name" value="YjeF N-terminal domain-like"/>
    <property type="match status" value="1"/>
</dbReference>
<evidence type="ECO:0000256" key="7">
    <source>
        <dbReference type="ARBA" id="ARBA00013129"/>
    </source>
</evidence>
<dbReference type="GO" id="GO:0052856">
    <property type="term" value="F:NAD(P)HX epimerase activity"/>
    <property type="evidence" value="ECO:0007669"/>
    <property type="project" value="UniProtKB-EC"/>
</dbReference>
<dbReference type="Gene3D" id="3.40.50.10260">
    <property type="entry name" value="YjeF N-terminal domain"/>
    <property type="match status" value="1"/>
</dbReference>
<evidence type="ECO:0000256" key="8">
    <source>
        <dbReference type="ARBA" id="ARBA00022723"/>
    </source>
</evidence>
<evidence type="ECO:0000256" key="15">
    <source>
        <dbReference type="ARBA" id="ARBA00023239"/>
    </source>
</evidence>
<dbReference type="SUPFAM" id="SSF53613">
    <property type="entry name" value="Ribokinase-like"/>
    <property type="match status" value="1"/>
</dbReference>
<evidence type="ECO:0000256" key="2">
    <source>
        <dbReference type="ARBA" id="ARBA00000909"/>
    </source>
</evidence>
<dbReference type="Pfam" id="PF03853">
    <property type="entry name" value="YjeF_N"/>
    <property type="match status" value="1"/>
</dbReference>
<sequence length="518" mass="54673">MEGTGKNEYSGNTHNRMPTALFTAEQSQRLDHLAIKSGIDGFTLMRRAGTFAFQQLCRKWPELLAQNAHIQCFCGAGNNGGDGYIVAALAKQQGLTVSVVYLKDPATLKNEAAQAYAFCCKQNVAIHPFDETTPITGDILVDAMLGTGLTGPVRGNYQTAIHAINGAQRPVLAIDIPSGLSADTGAVLGCAIAATATITFIGIKQGLLTGAGTEQTGQLFFDDLSIPDTIYQQVTENSTRLGDAAMAKRIHPRVRNSHKGTYGTAVLMGGNHGMAGAIIMAAEAAMACGTGKVYAATRPEHLIALLARRPEVMTIPISQDFDQLSSVVQQASALVIGPGLGMDKWAKRLLQFAINQPQPLIMDADALNLLSENPDGLLQRSAPTVVTPHPGEADRLLNVSTSTIQKNRFHAVTSIAQKFKAITVLKGAGSLISDGQHTWLCSAGNPGMAVAGMGDILSGVIGSLLAQGFSAIDAACLGVWLHSTAADHLSQQQGEIGMMATELIPLIRQQLNTMSSDY</sequence>
<evidence type="ECO:0000256" key="16">
    <source>
        <dbReference type="ARBA" id="ARBA00023268"/>
    </source>
</evidence>
<dbReference type="PANTHER" id="PTHR12592:SF0">
    <property type="entry name" value="ATP-DEPENDENT (S)-NAD(P)H-HYDRATE DEHYDRATASE"/>
    <property type="match status" value="1"/>
</dbReference>
<evidence type="ECO:0000256" key="20">
    <source>
        <dbReference type="ARBA" id="ARBA00049209"/>
    </source>
</evidence>
<dbReference type="InterPro" id="IPR004443">
    <property type="entry name" value="YjeF_N_dom"/>
</dbReference>
<dbReference type="AlphaFoldDB" id="A0A2H9T613"/>
<dbReference type="HAMAP" id="MF_01965">
    <property type="entry name" value="NADHX_dehydratase"/>
    <property type="match status" value="1"/>
</dbReference>
<dbReference type="InterPro" id="IPR029056">
    <property type="entry name" value="Ribokinase-like"/>
</dbReference>
<comment type="similarity">
    <text evidence="5">In the C-terminal section; belongs to the NnrD/CARKD family.</text>
</comment>
<dbReference type="NCBIfam" id="TIGR00197">
    <property type="entry name" value="yjeF_nterm"/>
    <property type="match status" value="1"/>
</dbReference>
<proteinExistence type="inferred from homology"/>
<evidence type="ECO:0000259" key="21">
    <source>
        <dbReference type="PROSITE" id="PS51383"/>
    </source>
</evidence>
<evidence type="ECO:0000256" key="12">
    <source>
        <dbReference type="ARBA" id="ARBA00022958"/>
    </source>
</evidence>
<evidence type="ECO:0000256" key="18">
    <source>
        <dbReference type="ARBA" id="ARBA00032624"/>
    </source>
</evidence>
<dbReference type="PANTHER" id="PTHR12592">
    <property type="entry name" value="ATP-DEPENDENT (S)-NAD(P)H-HYDRATE DEHYDRATASE FAMILY MEMBER"/>
    <property type="match status" value="1"/>
</dbReference>
<evidence type="ECO:0000313" key="23">
    <source>
        <dbReference type="EMBL" id="PJE78644.1"/>
    </source>
</evidence>
<keyword evidence="13" id="KW-0520">NAD</keyword>
<comment type="catalytic activity">
    <reaction evidence="20">
        <text>(6S)-NADPHX + ADP = AMP + phosphate + NADPH + H(+)</text>
        <dbReference type="Rhea" id="RHEA:32235"/>
        <dbReference type="ChEBI" id="CHEBI:15378"/>
        <dbReference type="ChEBI" id="CHEBI:43474"/>
        <dbReference type="ChEBI" id="CHEBI:57783"/>
        <dbReference type="ChEBI" id="CHEBI:64076"/>
        <dbReference type="ChEBI" id="CHEBI:456215"/>
        <dbReference type="ChEBI" id="CHEBI:456216"/>
        <dbReference type="EC" id="4.2.1.136"/>
    </reaction>
</comment>
<gene>
    <name evidence="23" type="primary">nnr</name>
    <name evidence="23" type="ORF">CI610_02414</name>
</gene>
<keyword evidence="12" id="KW-0630">Potassium</keyword>
<dbReference type="EMBL" id="NSIT01000147">
    <property type="protein sequence ID" value="PJE78644.1"/>
    <property type="molecule type" value="Genomic_DNA"/>
</dbReference>
<comment type="catalytic activity">
    <reaction evidence="2">
        <text>(6R)-NADPHX = (6S)-NADPHX</text>
        <dbReference type="Rhea" id="RHEA:32227"/>
        <dbReference type="ChEBI" id="CHEBI:64076"/>
        <dbReference type="ChEBI" id="CHEBI:64077"/>
        <dbReference type="EC" id="5.1.99.6"/>
    </reaction>
</comment>
<keyword evidence="11" id="KW-0521">NADP</keyword>
<feature type="domain" description="YjeF C-terminal" evidence="21">
    <location>
        <begin position="242"/>
        <end position="514"/>
    </location>
</feature>
<protein>
    <recommendedName>
        <fullName evidence="18">Nicotinamide nucleotide repair protein</fullName>
        <ecNumber evidence="7">4.2.1.136</ecNumber>
        <ecNumber evidence="6">5.1.99.6</ecNumber>
    </recommendedName>
</protein>
<dbReference type="InterPro" id="IPR030677">
    <property type="entry name" value="Nnr"/>
</dbReference>
<reference evidence="23" key="1">
    <citation type="journal article" date="2017" name="Appl. Environ. Microbiol.">
        <title>Molecular characterization of an Endozoicomonas-like organism causing infection in king scallop Pecten maximus L.</title>
        <authorList>
            <person name="Cano I."/>
            <person name="van Aerle R."/>
            <person name="Ross S."/>
            <person name="Verner-Jeffreys D.W."/>
            <person name="Paley R.K."/>
            <person name="Rimmer G."/>
            <person name="Ryder D."/>
            <person name="Hooper P."/>
            <person name="Stone D."/>
            <person name="Feist S.W."/>
        </authorList>
    </citation>
    <scope>NUCLEOTIDE SEQUENCE</scope>
</reference>
<dbReference type="Pfam" id="PF01256">
    <property type="entry name" value="Carb_kinase"/>
    <property type="match status" value="1"/>
</dbReference>
<feature type="domain" description="YjeF N-terminal" evidence="22">
    <location>
        <begin position="27"/>
        <end position="232"/>
    </location>
</feature>
<evidence type="ECO:0000259" key="22">
    <source>
        <dbReference type="PROSITE" id="PS51385"/>
    </source>
</evidence>
<evidence type="ECO:0000256" key="4">
    <source>
        <dbReference type="ARBA" id="ARBA00006001"/>
    </source>
</evidence>
<evidence type="ECO:0000256" key="11">
    <source>
        <dbReference type="ARBA" id="ARBA00022857"/>
    </source>
</evidence>
<dbReference type="GO" id="GO:0046872">
    <property type="term" value="F:metal ion binding"/>
    <property type="evidence" value="ECO:0007669"/>
    <property type="project" value="UniProtKB-KW"/>
</dbReference>
<comment type="similarity">
    <text evidence="4">In the N-terminal section; belongs to the NnrE/AIBP family.</text>
</comment>
<comment type="caution">
    <text evidence="23">The sequence shown here is derived from an EMBL/GenBank/DDBJ whole genome shotgun (WGS) entry which is preliminary data.</text>
</comment>
<evidence type="ECO:0000256" key="10">
    <source>
        <dbReference type="ARBA" id="ARBA00022840"/>
    </source>
</evidence>
<dbReference type="CDD" id="cd01171">
    <property type="entry name" value="YXKO-related"/>
    <property type="match status" value="1"/>
</dbReference>
<dbReference type="EC" id="5.1.99.6" evidence="6"/>
<evidence type="ECO:0000256" key="6">
    <source>
        <dbReference type="ARBA" id="ARBA00012228"/>
    </source>
</evidence>
<evidence type="ECO:0000256" key="5">
    <source>
        <dbReference type="ARBA" id="ARBA00009524"/>
    </source>
</evidence>
<keyword evidence="14" id="KW-0413">Isomerase</keyword>
<evidence type="ECO:0000256" key="9">
    <source>
        <dbReference type="ARBA" id="ARBA00022741"/>
    </source>
</evidence>
<dbReference type="PROSITE" id="PS51383">
    <property type="entry name" value="YJEF_C_3"/>
    <property type="match status" value="1"/>
</dbReference>
<keyword evidence="16" id="KW-0511">Multifunctional enzyme</keyword>
<comment type="function">
    <text evidence="17">Bifunctional enzyme that catalyzes the epimerization of the S- and R-forms of NAD(P)HX and the dehydration of the S-form of NAD(P)HX at the expense of ADP, which is converted to AMP. This allows the repair of both epimers of NAD(P)HX, a damaged form of NAD(P)H that is a result of enzymatic or heat-dependent hydration.</text>
</comment>
<evidence type="ECO:0000256" key="3">
    <source>
        <dbReference type="ARBA" id="ARBA00001958"/>
    </source>
</evidence>
<dbReference type="InterPro" id="IPR036652">
    <property type="entry name" value="YjeF_N_dom_sf"/>
</dbReference>
<dbReference type="EC" id="4.2.1.136" evidence="7"/>
<keyword evidence="15" id="KW-0456">Lyase</keyword>
<keyword evidence="9" id="KW-0547">Nucleotide-binding</keyword>
<comment type="cofactor">
    <cofactor evidence="3">
        <name>K(+)</name>
        <dbReference type="ChEBI" id="CHEBI:29103"/>
    </cofactor>
</comment>
<accession>A0A2H9T613</accession>
<dbReference type="GO" id="GO:0052855">
    <property type="term" value="F:ADP-dependent NAD(P)H-hydrate dehydratase activity"/>
    <property type="evidence" value="ECO:0007669"/>
    <property type="project" value="UniProtKB-EC"/>
</dbReference>
<comment type="catalytic activity">
    <reaction evidence="19">
        <text>(6S)-NADHX + ADP = AMP + phosphate + NADH + H(+)</text>
        <dbReference type="Rhea" id="RHEA:32223"/>
        <dbReference type="ChEBI" id="CHEBI:15378"/>
        <dbReference type="ChEBI" id="CHEBI:43474"/>
        <dbReference type="ChEBI" id="CHEBI:57945"/>
        <dbReference type="ChEBI" id="CHEBI:64074"/>
        <dbReference type="ChEBI" id="CHEBI:456215"/>
        <dbReference type="ChEBI" id="CHEBI:456216"/>
        <dbReference type="EC" id="4.2.1.136"/>
    </reaction>
</comment>
<dbReference type="GO" id="GO:0110051">
    <property type="term" value="P:metabolite repair"/>
    <property type="evidence" value="ECO:0007669"/>
    <property type="project" value="TreeGrafter"/>
</dbReference>
<evidence type="ECO:0000256" key="14">
    <source>
        <dbReference type="ARBA" id="ARBA00023235"/>
    </source>
</evidence>
<evidence type="ECO:0000256" key="13">
    <source>
        <dbReference type="ARBA" id="ARBA00023027"/>
    </source>
</evidence>
<dbReference type="Gene3D" id="3.40.1190.20">
    <property type="match status" value="1"/>
</dbReference>
<dbReference type="PROSITE" id="PS51385">
    <property type="entry name" value="YJEF_N"/>
    <property type="match status" value="1"/>
</dbReference>
<dbReference type="PIRSF" id="PIRSF017184">
    <property type="entry name" value="Nnr"/>
    <property type="match status" value="1"/>
</dbReference>
<dbReference type="GO" id="GO:0005524">
    <property type="term" value="F:ATP binding"/>
    <property type="evidence" value="ECO:0007669"/>
    <property type="project" value="UniProtKB-KW"/>
</dbReference>
<evidence type="ECO:0000256" key="17">
    <source>
        <dbReference type="ARBA" id="ARBA00025153"/>
    </source>
</evidence>
<dbReference type="InterPro" id="IPR000631">
    <property type="entry name" value="CARKD"/>
</dbReference>
<name>A0A2H9T613_9ZZZZ</name>
<evidence type="ECO:0000256" key="1">
    <source>
        <dbReference type="ARBA" id="ARBA00000013"/>
    </source>
</evidence>
<dbReference type="NCBIfam" id="TIGR00196">
    <property type="entry name" value="yjeF_cterm"/>
    <property type="match status" value="1"/>
</dbReference>